<name>A0A7S8FFM0_9BACT</name>
<dbReference type="EMBL" id="CP047423">
    <property type="protein sequence ID" value="QPD04916.1"/>
    <property type="molecule type" value="Genomic_DNA"/>
</dbReference>
<dbReference type="KEGG" id="nkf:Nkreftii_002690"/>
<gene>
    <name evidence="2" type="ORF">Nkreftii_002690</name>
</gene>
<dbReference type="Pfam" id="PF04326">
    <property type="entry name" value="SLFN_AlbA_2"/>
    <property type="match status" value="1"/>
</dbReference>
<proteinExistence type="predicted"/>
<dbReference type="InterPro" id="IPR038461">
    <property type="entry name" value="Schlafen_AlbA_2_dom_sf"/>
</dbReference>
<reference evidence="2 3" key="1">
    <citation type="journal article" date="2020" name="ISME J.">
        <title>Enrichment and physiological characterization of a novel comammox Nitrospira indicates ammonium inhibition of complete nitrification.</title>
        <authorList>
            <person name="Sakoula D."/>
            <person name="Koch H."/>
            <person name="Frank J."/>
            <person name="Jetten M.S.M."/>
            <person name="van Kessel M.A.H.J."/>
            <person name="Lucker S."/>
        </authorList>
    </citation>
    <scope>NUCLEOTIDE SEQUENCE [LARGE SCALE GENOMIC DNA]</scope>
    <source>
        <strain evidence="2">Comreactor17</strain>
    </source>
</reference>
<evidence type="ECO:0000313" key="2">
    <source>
        <dbReference type="EMBL" id="QPD04916.1"/>
    </source>
</evidence>
<evidence type="ECO:0000313" key="3">
    <source>
        <dbReference type="Proteomes" id="UP000593737"/>
    </source>
</evidence>
<dbReference type="InterPro" id="IPR007421">
    <property type="entry name" value="Schlafen_AlbA_2_dom"/>
</dbReference>
<protein>
    <recommendedName>
        <fullName evidence="1">Schlafen AlbA-2 domain-containing protein</fullName>
    </recommendedName>
</protein>
<evidence type="ECO:0000259" key="1">
    <source>
        <dbReference type="Pfam" id="PF04326"/>
    </source>
</evidence>
<dbReference type="Gene3D" id="3.30.950.30">
    <property type="entry name" value="Schlafen, AAA domain"/>
    <property type="match status" value="1"/>
</dbReference>
<accession>A0A7S8FFM0</accession>
<dbReference type="Proteomes" id="UP000593737">
    <property type="component" value="Chromosome"/>
</dbReference>
<feature type="domain" description="Schlafen AlbA-2" evidence="1">
    <location>
        <begin position="27"/>
        <end position="143"/>
    </location>
</feature>
<organism evidence="2 3">
    <name type="scientific">Candidatus Nitrospira kreftii</name>
    <dbReference type="NCBI Taxonomy" id="2652173"/>
    <lineage>
        <taxon>Bacteria</taxon>
        <taxon>Pseudomonadati</taxon>
        <taxon>Nitrospirota</taxon>
        <taxon>Nitrospiria</taxon>
        <taxon>Nitrospirales</taxon>
        <taxon>Nitrospiraceae</taxon>
        <taxon>Nitrospira</taxon>
    </lineage>
</organism>
<sequence>MLFKKPLKQITFEDAQAFCETWPEGVRVEYKRLETDKIPKVVSSFANTFGGVWIIGTKTDKTTNRVVLPIEGIPFDPGIEERITQSCYANLYPPLLPDIQVLRVPDTGNAVVVVQVSESVEAPHAIENSTRVYIRTNSTTEPIELADVDRIDYLLQRRRNAEEKRSQRFSRLWELSSIGPCALKIEIGPRYPHLPVLTHEQLKARIRSHRDHVLIRDFSMPIRDGIMAPSPNVDYAKDLYFAANVHGCITYAKPIERKTSFDQSSKDCIYLGEILGILSEGLELAKVILKGISLNLRIDVNLNGIRKGVIVYRSLDGFQPTHPPTIESSSEAQEDFISEHLEDFDRKTTLTIDLVRQLMWPFNWHHVEQIEYAVRPSTADQH</sequence>
<dbReference type="AlphaFoldDB" id="A0A7S8FFM0"/>